<evidence type="ECO:0000256" key="5">
    <source>
        <dbReference type="PROSITE-ProRule" id="PRU00169"/>
    </source>
</evidence>
<dbReference type="Gene3D" id="3.40.50.2300">
    <property type="match status" value="1"/>
</dbReference>
<protein>
    <submittedName>
        <fullName evidence="8">Response regulator</fullName>
    </submittedName>
</protein>
<name>A0ABV5VPP6_9BACL</name>
<keyword evidence="3" id="KW-0238">DNA-binding</keyword>
<dbReference type="InterPro" id="IPR016032">
    <property type="entry name" value="Sig_transdc_resp-reg_C-effctor"/>
</dbReference>
<dbReference type="InterPro" id="IPR000792">
    <property type="entry name" value="Tscrpt_reg_LuxR_C"/>
</dbReference>
<organism evidence="8 9">
    <name type="scientific">Paenibacillus hodogayensis</name>
    <dbReference type="NCBI Taxonomy" id="279208"/>
    <lineage>
        <taxon>Bacteria</taxon>
        <taxon>Bacillati</taxon>
        <taxon>Bacillota</taxon>
        <taxon>Bacilli</taxon>
        <taxon>Bacillales</taxon>
        <taxon>Paenibacillaceae</taxon>
        <taxon>Paenibacillus</taxon>
    </lineage>
</organism>
<evidence type="ECO:0000256" key="2">
    <source>
        <dbReference type="ARBA" id="ARBA00023015"/>
    </source>
</evidence>
<dbReference type="SMART" id="SM00421">
    <property type="entry name" value="HTH_LUXR"/>
    <property type="match status" value="1"/>
</dbReference>
<evidence type="ECO:0000259" key="7">
    <source>
        <dbReference type="PROSITE" id="PS50110"/>
    </source>
</evidence>
<dbReference type="SMART" id="SM00448">
    <property type="entry name" value="REC"/>
    <property type="match status" value="1"/>
</dbReference>
<evidence type="ECO:0000256" key="4">
    <source>
        <dbReference type="ARBA" id="ARBA00023163"/>
    </source>
</evidence>
<dbReference type="Proteomes" id="UP001589619">
    <property type="component" value="Unassembled WGS sequence"/>
</dbReference>
<dbReference type="RefSeq" id="WP_344916933.1">
    <property type="nucleotide sequence ID" value="NZ_BAAAYO010000021.1"/>
</dbReference>
<evidence type="ECO:0000256" key="3">
    <source>
        <dbReference type="ARBA" id="ARBA00023125"/>
    </source>
</evidence>
<proteinExistence type="predicted"/>
<feature type="domain" description="HTH luxR-type" evidence="6">
    <location>
        <begin position="131"/>
        <end position="196"/>
    </location>
</feature>
<dbReference type="PRINTS" id="PR00038">
    <property type="entry name" value="HTHLUXR"/>
</dbReference>
<dbReference type="SUPFAM" id="SSF46894">
    <property type="entry name" value="C-terminal effector domain of the bipartite response regulators"/>
    <property type="match status" value="1"/>
</dbReference>
<keyword evidence="1 5" id="KW-0597">Phosphoprotein</keyword>
<evidence type="ECO:0000313" key="9">
    <source>
        <dbReference type="Proteomes" id="UP001589619"/>
    </source>
</evidence>
<dbReference type="PANTHER" id="PTHR43214">
    <property type="entry name" value="TWO-COMPONENT RESPONSE REGULATOR"/>
    <property type="match status" value="1"/>
</dbReference>
<reference evidence="8 9" key="1">
    <citation type="submission" date="2024-09" db="EMBL/GenBank/DDBJ databases">
        <authorList>
            <person name="Sun Q."/>
            <person name="Mori K."/>
        </authorList>
    </citation>
    <scope>NUCLEOTIDE SEQUENCE [LARGE SCALE GENOMIC DNA]</scope>
    <source>
        <strain evidence="8 9">JCM 12520</strain>
    </source>
</reference>
<evidence type="ECO:0000259" key="6">
    <source>
        <dbReference type="PROSITE" id="PS50043"/>
    </source>
</evidence>
<dbReference type="PANTHER" id="PTHR43214:SF42">
    <property type="entry name" value="TRANSCRIPTIONAL REGULATORY PROTEIN DESR"/>
    <property type="match status" value="1"/>
</dbReference>
<dbReference type="InterPro" id="IPR001789">
    <property type="entry name" value="Sig_transdc_resp-reg_receiver"/>
</dbReference>
<dbReference type="Pfam" id="PF00196">
    <property type="entry name" value="GerE"/>
    <property type="match status" value="1"/>
</dbReference>
<dbReference type="SUPFAM" id="SSF52172">
    <property type="entry name" value="CheY-like"/>
    <property type="match status" value="1"/>
</dbReference>
<dbReference type="CDD" id="cd06170">
    <property type="entry name" value="LuxR_C_like"/>
    <property type="match status" value="1"/>
</dbReference>
<keyword evidence="2" id="KW-0805">Transcription regulation</keyword>
<feature type="domain" description="Response regulatory" evidence="7">
    <location>
        <begin position="3"/>
        <end position="117"/>
    </location>
</feature>
<dbReference type="Pfam" id="PF00072">
    <property type="entry name" value="Response_reg"/>
    <property type="match status" value="1"/>
</dbReference>
<dbReference type="EMBL" id="JBHMAG010000002">
    <property type="protein sequence ID" value="MFB9750255.1"/>
    <property type="molecule type" value="Genomic_DNA"/>
</dbReference>
<gene>
    <name evidence="8" type="ORF">ACFFNY_01605</name>
</gene>
<dbReference type="InterPro" id="IPR039420">
    <property type="entry name" value="WalR-like"/>
</dbReference>
<dbReference type="InterPro" id="IPR011006">
    <property type="entry name" value="CheY-like_superfamily"/>
</dbReference>
<keyword evidence="9" id="KW-1185">Reference proteome</keyword>
<dbReference type="PROSITE" id="PS50110">
    <property type="entry name" value="RESPONSE_REGULATORY"/>
    <property type="match status" value="1"/>
</dbReference>
<evidence type="ECO:0000256" key="1">
    <source>
        <dbReference type="ARBA" id="ARBA00022553"/>
    </source>
</evidence>
<dbReference type="PROSITE" id="PS50043">
    <property type="entry name" value="HTH_LUXR_2"/>
    <property type="match status" value="1"/>
</dbReference>
<comment type="caution">
    <text evidence="8">The sequence shown here is derived from an EMBL/GenBank/DDBJ whole genome shotgun (WGS) entry which is preliminary data.</text>
</comment>
<dbReference type="CDD" id="cd19930">
    <property type="entry name" value="REC_DesR-like"/>
    <property type="match status" value="1"/>
</dbReference>
<keyword evidence="4" id="KW-0804">Transcription</keyword>
<evidence type="ECO:0000313" key="8">
    <source>
        <dbReference type="EMBL" id="MFB9750255.1"/>
    </source>
</evidence>
<feature type="modified residue" description="4-aspartylphosphate" evidence="5">
    <location>
        <position position="54"/>
    </location>
</feature>
<accession>A0ABV5VPP6</accession>
<sequence length="199" mass="21926">MIRIVIAEDQRLLLGALGALLDLEDDLEVVGKASNGVEAVELIVRLKPDVCILDIEMPGKTGLDVAEELQGKGCKFIILTTFARSGYFERAVKAGVSGYMLKDSPIEELAGSVRSVMTGKRIYASELIVDLYNEENPLTYREKEILQRLAAGKTTKETAEELFLTTGTVRNYISGILDKLEVGNRIEAITLSKEKGWMD</sequence>